<gene>
    <name evidence="1" type="ORF">HPB49_008974</name>
</gene>
<keyword evidence="2" id="KW-1185">Reference proteome</keyword>
<protein>
    <submittedName>
        <fullName evidence="1">Uncharacterized protein</fullName>
    </submittedName>
</protein>
<name>A0ACB8DY70_DERSI</name>
<evidence type="ECO:0000313" key="1">
    <source>
        <dbReference type="EMBL" id="KAH7979296.1"/>
    </source>
</evidence>
<dbReference type="EMBL" id="CM023470">
    <property type="protein sequence ID" value="KAH7979296.1"/>
    <property type="molecule type" value="Genomic_DNA"/>
</dbReference>
<evidence type="ECO:0000313" key="2">
    <source>
        <dbReference type="Proteomes" id="UP000821865"/>
    </source>
</evidence>
<comment type="caution">
    <text evidence="1">The sequence shown here is derived from an EMBL/GenBank/DDBJ whole genome shotgun (WGS) entry which is preliminary data.</text>
</comment>
<accession>A0ACB8DY70</accession>
<reference evidence="1" key="1">
    <citation type="submission" date="2020-05" db="EMBL/GenBank/DDBJ databases">
        <title>Large-scale comparative analyses of tick genomes elucidate their genetic diversity and vector capacities.</title>
        <authorList>
            <person name="Jia N."/>
            <person name="Wang J."/>
            <person name="Shi W."/>
            <person name="Du L."/>
            <person name="Sun Y."/>
            <person name="Zhan W."/>
            <person name="Jiang J."/>
            <person name="Wang Q."/>
            <person name="Zhang B."/>
            <person name="Ji P."/>
            <person name="Sakyi L.B."/>
            <person name="Cui X."/>
            <person name="Yuan T."/>
            <person name="Jiang B."/>
            <person name="Yang W."/>
            <person name="Lam T.T.-Y."/>
            <person name="Chang Q."/>
            <person name="Ding S."/>
            <person name="Wang X."/>
            <person name="Zhu J."/>
            <person name="Ruan X."/>
            <person name="Zhao L."/>
            <person name="Wei J."/>
            <person name="Que T."/>
            <person name="Du C."/>
            <person name="Cheng J."/>
            <person name="Dai P."/>
            <person name="Han X."/>
            <person name="Huang E."/>
            <person name="Gao Y."/>
            <person name="Liu J."/>
            <person name="Shao H."/>
            <person name="Ye R."/>
            <person name="Li L."/>
            <person name="Wei W."/>
            <person name="Wang X."/>
            <person name="Wang C."/>
            <person name="Yang T."/>
            <person name="Huo Q."/>
            <person name="Li W."/>
            <person name="Guo W."/>
            <person name="Chen H."/>
            <person name="Zhou L."/>
            <person name="Ni X."/>
            <person name="Tian J."/>
            <person name="Zhou Y."/>
            <person name="Sheng Y."/>
            <person name="Liu T."/>
            <person name="Pan Y."/>
            <person name="Xia L."/>
            <person name="Li J."/>
            <person name="Zhao F."/>
            <person name="Cao W."/>
        </authorList>
    </citation>
    <scope>NUCLEOTIDE SEQUENCE</scope>
    <source>
        <strain evidence="1">Dsil-2018</strain>
    </source>
</reference>
<dbReference type="Proteomes" id="UP000821865">
    <property type="component" value="Chromosome 1"/>
</dbReference>
<proteinExistence type="predicted"/>
<sequence>MVRTVGRQLSTETHFLNQYWYTSRVRSRVLAPAPRVDAVAHLAETGVKLHAGESGGGMEGRPEQSWSAAAELGSIKCRQPRVRVSPIDGGSKGVARVPFGADVSAGRGGPAVPPPWPRCPPPTRVVHSRTQPPPRSPSSGSDARGSDSSPAFFPIGRPSPCGFVGLFAASAVDRAQRSRELSPAAAPTPGDCERGPRASIHGRLPPSPSPETWRVLAARRGRAPESLRRQRQHSAPRSMHSLYGDHHGQGYYRYSGYSSPPAAGGSGASSPALQLYGAAHGQEPLGAYPGRMGRQPQYVAAPYAAGAMAIQQQAPKDMVKPPYSYIALIAMAIQNAPEKKITLNGIYQFIMDRFPFYRENKQGWQNSIRHNLSLNECFVKVPRDDKKPGKGSYWMLDPDSVNMFDNGSYLRRRRRFKKKDSTKDAAKDEAQRKTAELVDKKPAIKPQANNGPSSGRTTGESHQAVTPKTEPVADSCLLASCKYEARPLVQPLGEQQGALALDPSLSAFSVDSLMTRDQAADELSHYSRPLFQAAMTPCPSPATLSYTCSSPGVYADRGGSTSDEVAAVSGTDALPAGQQQHYAGSRPAWYTMQQQLLDPSEAYAASNGFREAYAGASAAPGSNSTTSGQSSYQVGFPLNNAYQRSYTAGYDCTRY</sequence>
<organism evidence="1 2">
    <name type="scientific">Dermacentor silvarum</name>
    <name type="common">Tick</name>
    <dbReference type="NCBI Taxonomy" id="543639"/>
    <lineage>
        <taxon>Eukaryota</taxon>
        <taxon>Metazoa</taxon>
        <taxon>Ecdysozoa</taxon>
        <taxon>Arthropoda</taxon>
        <taxon>Chelicerata</taxon>
        <taxon>Arachnida</taxon>
        <taxon>Acari</taxon>
        <taxon>Parasitiformes</taxon>
        <taxon>Ixodida</taxon>
        <taxon>Ixodoidea</taxon>
        <taxon>Ixodidae</taxon>
        <taxon>Rhipicephalinae</taxon>
        <taxon>Dermacentor</taxon>
    </lineage>
</organism>